<evidence type="ECO:0000313" key="3">
    <source>
        <dbReference type="Proteomes" id="UP000400981"/>
    </source>
</evidence>
<dbReference type="Gene3D" id="1.10.10.60">
    <property type="entry name" value="Homeodomain-like"/>
    <property type="match status" value="1"/>
</dbReference>
<dbReference type="Proteomes" id="UP000400981">
    <property type="component" value="Unassembled WGS sequence"/>
</dbReference>
<proteinExistence type="predicted"/>
<dbReference type="PANTHER" id="PTHR33609:SF1">
    <property type="entry name" value="TRANSPOSASE"/>
    <property type="match status" value="1"/>
</dbReference>
<dbReference type="InterPro" id="IPR009057">
    <property type="entry name" value="Homeodomain-like_sf"/>
</dbReference>
<protein>
    <submittedName>
        <fullName evidence="2">Transposase</fullName>
    </submittedName>
</protein>
<dbReference type="SUPFAM" id="SSF46689">
    <property type="entry name" value="Homeodomain-like"/>
    <property type="match status" value="1"/>
</dbReference>
<dbReference type="GO" id="GO:0003677">
    <property type="term" value="F:DNA binding"/>
    <property type="evidence" value="ECO:0007669"/>
    <property type="project" value="InterPro"/>
</dbReference>
<dbReference type="AlphaFoldDB" id="A0A5E4VU86"/>
<dbReference type="GO" id="GO:0004803">
    <property type="term" value="F:transposase activity"/>
    <property type="evidence" value="ECO:0007669"/>
    <property type="project" value="InterPro"/>
</dbReference>
<evidence type="ECO:0000256" key="1">
    <source>
        <dbReference type="SAM" id="Coils"/>
    </source>
</evidence>
<organism evidence="2 3">
    <name type="scientific">Pandoraea eparura</name>
    <dbReference type="NCBI Taxonomy" id="2508291"/>
    <lineage>
        <taxon>Bacteria</taxon>
        <taxon>Pseudomonadati</taxon>
        <taxon>Pseudomonadota</taxon>
        <taxon>Betaproteobacteria</taxon>
        <taxon>Burkholderiales</taxon>
        <taxon>Burkholderiaceae</taxon>
        <taxon>Pandoraea</taxon>
    </lineage>
</organism>
<dbReference type="PANTHER" id="PTHR33609">
    <property type="entry name" value="LOW CALCIUM RESPONSE LOCUS PROTEIN S"/>
    <property type="match status" value="1"/>
</dbReference>
<gene>
    <name evidence="2" type="ORF">PEP31012_02831</name>
</gene>
<dbReference type="InterPro" id="IPR052546">
    <property type="entry name" value="Transposase_8_domain"/>
</dbReference>
<name>A0A5E4VU86_9BURK</name>
<dbReference type="GO" id="GO:0006313">
    <property type="term" value="P:DNA transposition"/>
    <property type="evidence" value="ECO:0007669"/>
    <property type="project" value="InterPro"/>
</dbReference>
<sequence length="92" mass="10681">MKRKRFSVERSVAVLKQAESSMSVEDLIRHVGVSEQTFYRCKNRHAGMKLDQMRELKQLQEANARLKKLVAELSLDKAILQDVASKKWPDPR</sequence>
<dbReference type="OrthoDB" id="9816028at2"/>
<dbReference type="Pfam" id="PF01527">
    <property type="entry name" value="HTH_Tnp_1"/>
    <property type="match status" value="1"/>
</dbReference>
<dbReference type="EMBL" id="CABPSH010000006">
    <property type="protein sequence ID" value="VVE14844.1"/>
    <property type="molecule type" value="Genomic_DNA"/>
</dbReference>
<evidence type="ECO:0000313" key="2">
    <source>
        <dbReference type="EMBL" id="VVE14844.1"/>
    </source>
</evidence>
<feature type="coiled-coil region" evidence="1">
    <location>
        <begin position="49"/>
        <end position="76"/>
    </location>
</feature>
<keyword evidence="3" id="KW-1185">Reference proteome</keyword>
<accession>A0A5E4VU86</accession>
<keyword evidence="1" id="KW-0175">Coiled coil</keyword>
<reference evidence="2 3" key="1">
    <citation type="submission" date="2019-08" db="EMBL/GenBank/DDBJ databases">
        <authorList>
            <person name="Peeters C."/>
        </authorList>
    </citation>
    <scope>NUCLEOTIDE SEQUENCE [LARGE SCALE GENOMIC DNA]</scope>
    <source>
        <strain evidence="2 3">LMG 31012</strain>
    </source>
</reference>
<dbReference type="InterPro" id="IPR002514">
    <property type="entry name" value="Transposase_8"/>
</dbReference>